<keyword evidence="9" id="KW-0804">Transcription</keyword>
<proteinExistence type="inferred from homology"/>
<dbReference type="GO" id="GO:0000981">
    <property type="term" value="F:DNA-binding transcription factor activity, RNA polymerase II-specific"/>
    <property type="evidence" value="ECO:0007669"/>
    <property type="project" value="TreeGrafter"/>
</dbReference>
<evidence type="ECO:0000259" key="13">
    <source>
        <dbReference type="PROSITE" id="PS50157"/>
    </source>
</evidence>
<dbReference type="SUPFAM" id="SSF57667">
    <property type="entry name" value="beta-beta-alpha zinc fingers"/>
    <property type="match status" value="2"/>
</dbReference>
<evidence type="ECO:0000256" key="1">
    <source>
        <dbReference type="ARBA" id="ARBA00004123"/>
    </source>
</evidence>
<organism evidence="14 15">
    <name type="scientific">Mugilogobius chulae</name>
    <name type="common">yellowstripe goby</name>
    <dbReference type="NCBI Taxonomy" id="88201"/>
    <lineage>
        <taxon>Eukaryota</taxon>
        <taxon>Metazoa</taxon>
        <taxon>Chordata</taxon>
        <taxon>Craniata</taxon>
        <taxon>Vertebrata</taxon>
        <taxon>Euteleostomi</taxon>
        <taxon>Actinopterygii</taxon>
        <taxon>Neopterygii</taxon>
        <taxon>Teleostei</taxon>
        <taxon>Neoteleostei</taxon>
        <taxon>Acanthomorphata</taxon>
        <taxon>Gobiaria</taxon>
        <taxon>Gobiiformes</taxon>
        <taxon>Gobioidei</taxon>
        <taxon>Gobiidae</taxon>
        <taxon>Gobionellinae</taxon>
        <taxon>Mugilogobius</taxon>
    </lineage>
</organism>
<evidence type="ECO:0000256" key="11">
    <source>
        <dbReference type="PROSITE-ProRule" id="PRU00042"/>
    </source>
</evidence>
<feature type="region of interest" description="Disordered" evidence="12">
    <location>
        <begin position="209"/>
        <end position="230"/>
    </location>
</feature>
<dbReference type="PROSITE" id="PS50157">
    <property type="entry name" value="ZINC_FINGER_C2H2_2"/>
    <property type="match status" value="4"/>
</dbReference>
<keyword evidence="6" id="KW-0862">Zinc</keyword>
<dbReference type="AlphaFoldDB" id="A0AAW0PGC9"/>
<dbReference type="Pfam" id="PF00096">
    <property type="entry name" value="zf-C2H2"/>
    <property type="match status" value="2"/>
</dbReference>
<keyword evidence="3" id="KW-0479">Metal-binding</keyword>
<evidence type="ECO:0000313" key="14">
    <source>
        <dbReference type="EMBL" id="KAK7925232.1"/>
    </source>
</evidence>
<evidence type="ECO:0000256" key="8">
    <source>
        <dbReference type="ARBA" id="ARBA00023125"/>
    </source>
</evidence>
<gene>
    <name evidence="14" type="ORF">WMY93_007542</name>
</gene>
<dbReference type="FunFam" id="3.30.160.60:FF:001156">
    <property type="entry name" value="Zinc finger protein 407"/>
    <property type="match status" value="1"/>
</dbReference>
<keyword evidence="8" id="KW-0238">DNA-binding</keyword>
<evidence type="ECO:0000256" key="9">
    <source>
        <dbReference type="ARBA" id="ARBA00023163"/>
    </source>
</evidence>
<dbReference type="Gene3D" id="3.30.160.60">
    <property type="entry name" value="Classic Zinc Finger"/>
    <property type="match status" value="4"/>
</dbReference>
<evidence type="ECO:0000256" key="5">
    <source>
        <dbReference type="ARBA" id="ARBA00022771"/>
    </source>
</evidence>
<dbReference type="FunFam" id="3.30.160.60:FF:000303">
    <property type="entry name" value="Zinc finger protein 41"/>
    <property type="match status" value="1"/>
</dbReference>
<feature type="region of interest" description="Disordered" evidence="12">
    <location>
        <begin position="74"/>
        <end position="99"/>
    </location>
</feature>
<feature type="region of interest" description="Disordered" evidence="12">
    <location>
        <begin position="1"/>
        <end position="58"/>
    </location>
</feature>
<comment type="caution">
    <text evidence="14">The sequence shown here is derived from an EMBL/GenBank/DDBJ whole genome shotgun (WGS) entry which is preliminary data.</text>
</comment>
<dbReference type="FunFam" id="3.30.160.60:FF:001788">
    <property type="entry name" value="ras-responsive element-binding protein 1"/>
    <property type="match status" value="1"/>
</dbReference>
<evidence type="ECO:0000256" key="4">
    <source>
        <dbReference type="ARBA" id="ARBA00022737"/>
    </source>
</evidence>
<dbReference type="FunFam" id="3.30.160.60:FF:000624">
    <property type="entry name" value="zinc finger protein 697"/>
    <property type="match status" value="1"/>
</dbReference>
<accession>A0AAW0PGC9</accession>
<dbReference type="PANTHER" id="PTHR23235">
    <property type="entry name" value="KRUEPPEL-LIKE TRANSCRIPTION FACTOR"/>
    <property type="match status" value="1"/>
</dbReference>
<feature type="compositionally biased region" description="Basic residues" evidence="12">
    <location>
        <begin position="217"/>
        <end position="230"/>
    </location>
</feature>
<sequence>MALVKQEELWEQTDPQERDHGAAGQFREEEPEELHSIDVQLSEDSSSSPRDIKEEEEEVDLACPYISVIVKSEDEENGEGGCGDHLQEPSAEPSNPGKPHKCSLCGKVFRFLTFLKTHMRTHTGERPFECSICHKNFVSKCNLKVHMRIHTEEKPYKCTVCDKGFKYDNSLKAHMNTHLQEKPFKCSLCIKEFSTEHLLNLHMKTHTETARSSARTAPRRSRKKAFCAFT</sequence>
<dbReference type="Proteomes" id="UP001460270">
    <property type="component" value="Unassembled WGS sequence"/>
</dbReference>
<feature type="domain" description="C2H2-type" evidence="13">
    <location>
        <begin position="128"/>
        <end position="155"/>
    </location>
</feature>
<evidence type="ECO:0000256" key="2">
    <source>
        <dbReference type="ARBA" id="ARBA00006991"/>
    </source>
</evidence>
<keyword evidence="15" id="KW-1185">Reference proteome</keyword>
<evidence type="ECO:0000256" key="12">
    <source>
        <dbReference type="SAM" id="MobiDB-lite"/>
    </source>
</evidence>
<dbReference type="InterPro" id="IPR013087">
    <property type="entry name" value="Znf_C2H2_type"/>
</dbReference>
<keyword evidence="5 11" id="KW-0863">Zinc-finger</keyword>
<feature type="domain" description="C2H2-type" evidence="13">
    <location>
        <begin position="156"/>
        <end position="183"/>
    </location>
</feature>
<evidence type="ECO:0000313" key="15">
    <source>
        <dbReference type="Proteomes" id="UP001460270"/>
    </source>
</evidence>
<dbReference type="Pfam" id="PF13465">
    <property type="entry name" value="zf-H2C2_2"/>
    <property type="match status" value="1"/>
</dbReference>
<evidence type="ECO:0000256" key="6">
    <source>
        <dbReference type="ARBA" id="ARBA00022833"/>
    </source>
</evidence>
<dbReference type="GO" id="GO:0005634">
    <property type="term" value="C:nucleus"/>
    <property type="evidence" value="ECO:0007669"/>
    <property type="project" value="UniProtKB-SubCell"/>
</dbReference>
<dbReference type="GO" id="GO:0008270">
    <property type="term" value="F:zinc ion binding"/>
    <property type="evidence" value="ECO:0007669"/>
    <property type="project" value="UniProtKB-KW"/>
</dbReference>
<name>A0AAW0PGC9_9GOBI</name>
<dbReference type="InterPro" id="IPR036236">
    <property type="entry name" value="Znf_C2H2_sf"/>
</dbReference>
<evidence type="ECO:0000256" key="3">
    <source>
        <dbReference type="ARBA" id="ARBA00022723"/>
    </source>
</evidence>
<keyword evidence="7" id="KW-0805">Transcription regulation</keyword>
<dbReference type="PROSITE" id="PS00028">
    <property type="entry name" value="ZINC_FINGER_C2H2_1"/>
    <property type="match status" value="4"/>
</dbReference>
<keyword evidence="4" id="KW-0677">Repeat</keyword>
<dbReference type="SMART" id="SM00355">
    <property type="entry name" value="ZnF_C2H2"/>
    <property type="match status" value="4"/>
</dbReference>
<dbReference type="EMBL" id="JBBPFD010000005">
    <property type="protein sequence ID" value="KAK7925232.1"/>
    <property type="molecule type" value="Genomic_DNA"/>
</dbReference>
<comment type="subcellular location">
    <subcellularLocation>
        <location evidence="1">Nucleus</location>
    </subcellularLocation>
</comment>
<reference evidence="15" key="1">
    <citation type="submission" date="2024-04" db="EMBL/GenBank/DDBJ databases">
        <title>Salinicola lusitanus LLJ914,a marine bacterium isolated from the Okinawa Trough.</title>
        <authorList>
            <person name="Li J."/>
        </authorList>
    </citation>
    <scope>NUCLEOTIDE SEQUENCE [LARGE SCALE GENOMIC DNA]</scope>
</reference>
<protein>
    <recommendedName>
        <fullName evidence="13">C2H2-type domain-containing protein</fullName>
    </recommendedName>
</protein>
<evidence type="ECO:0000256" key="7">
    <source>
        <dbReference type="ARBA" id="ARBA00023015"/>
    </source>
</evidence>
<comment type="similarity">
    <text evidence="2">Belongs to the krueppel C2H2-type zinc-finger protein family.</text>
</comment>
<feature type="domain" description="C2H2-type" evidence="13">
    <location>
        <begin position="100"/>
        <end position="127"/>
    </location>
</feature>
<dbReference type="GO" id="GO:0000978">
    <property type="term" value="F:RNA polymerase II cis-regulatory region sequence-specific DNA binding"/>
    <property type="evidence" value="ECO:0007669"/>
    <property type="project" value="TreeGrafter"/>
</dbReference>
<evidence type="ECO:0000256" key="10">
    <source>
        <dbReference type="ARBA" id="ARBA00023242"/>
    </source>
</evidence>
<keyword evidence="10" id="KW-0539">Nucleus</keyword>
<dbReference type="PANTHER" id="PTHR23235:SF120">
    <property type="entry name" value="KRUPPEL-LIKE FACTOR 15"/>
    <property type="match status" value="1"/>
</dbReference>
<feature type="domain" description="C2H2-type" evidence="13">
    <location>
        <begin position="184"/>
        <end position="211"/>
    </location>
</feature>